<dbReference type="Proteomes" id="UP000006180">
    <property type="component" value="Chromosome"/>
</dbReference>
<reference evidence="1 2" key="1">
    <citation type="journal article" date="2012" name="J. Bacteriol.">
        <title>Complete genome sequence of the broad-host-range strain Sinorhizobium fredii USDA257.</title>
        <authorList>
            <person name="Schuldes J."/>
            <person name="Rodriguez Orbegoso M."/>
            <person name="Schmeisser C."/>
            <person name="Krishnan H.B."/>
            <person name="Daniel R."/>
            <person name="Streit W.R."/>
        </authorList>
    </citation>
    <scope>NUCLEOTIDE SEQUENCE [LARGE SCALE GENOMIC DNA]</scope>
    <source>
        <strain evidence="1 2">USDA 257</strain>
    </source>
</reference>
<dbReference type="EMBL" id="CP003563">
    <property type="protein sequence ID" value="AFL52528.1"/>
    <property type="molecule type" value="Genomic_DNA"/>
</dbReference>
<protein>
    <submittedName>
        <fullName evidence="1">Uncharacterized protein</fullName>
    </submittedName>
</protein>
<dbReference type="HOGENOM" id="CLU_3189055_0_0_5"/>
<accession>I3X9H2</accession>
<evidence type="ECO:0000313" key="2">
    <source>
        <dbReference type="Proteomes" id="UP000006180"/>
    </source>
</evidence>
<dbReference type="KEGG" id="sfd:USDA257_c39840"/>
<evidence type="ECO:0000313" key="1">
    <source>
        <dbReference type="EMBL" id="AFL52528.1"/>
    </source>
</evidence>
<dbReference type="AlphaFoldDB" id="I3X9H2"/>
<dbReference type="STRING" id="1185652.USDA257_c39840"/>
<organism evidence="1 2">
    <name type="scientific">Sinorhizobium fredii (strain USDA 257)</name>
    <dbReference type="NCBI Taxonomy" id="1185652"/>
    <lineage>
        <taxon>Bacteria</taxon>
        <taxon>Pseudomonadati</taxon>
        <taxon>Pseudomonadota</taxon>
        <taxon>Alphaproteobacteria</taxon>
        <taxon>Hyphomicrobiales</taxon>
        <taxon>Rhizobiaceae</taxon>
        <taxon>Sinorhizobium/Ensifer group</taxon>
        <taxon>Sinorhizobium</taxon>
    </lineage>
</organism>
<gene>
    <name evidence="1" type="ORF">USDA257_c39840</name>
</gene>
<dbReference type="PATRIC" id="fig|1185652.3.peg.4133"/>
<sequence length="46" mass="5497">MVTPRDIPVLRFQEEPAVPVERKLYISRRRHRARKILLVSKMAPLE</sequence>
<name>I3X9H2_SINF2</name>
<proteinExistence type="predicted"/>